<dbReference type="Proteomes" id="UP000002217">
    <property type="component" value="Chromosome"/>
</dbReference>
<dbReference type="EMBL" id="CP001720">
    <property type="protein sequence ID" value="ACV63669.1"/>
    <property type="molecule type" value="Genomic_DNA"/>
</dbReference>
<dbReference type="HOGENOM" id="CLU_2057568_0_0_9"/>
<keyword evidence="2" id="KW-1185">Reference proteome</keyword>
<evidence type="ECO:0000313" key="2">
    <source>
        <dbReference type="Proteomes" id="UP000002217"/>
    </source>
</evidence>
<protein>
    <submittedName>
        <fullName evidence="1">Uncharacterized protein</fullName>
    </submittedName>
</protein>
<organism evidence="1 2">
    <name type="scientific">Desulfofarcimen acetoxidans (strain ATCC 49208 / DSM 771 / KCTC 5769 / VKM B-1644 / 5575)</name>
    <name type="common">Desulfotomaculum acetoxidans</name>
    <dbReference type="NCBI Taxonomy" id="485916"/>
    <lineage>
        <taxon>Bacteria</taxon>
        <taxon>Bacillati</taxon>
        <taxon>Bacillota</taxon>
        <taxon>Clostridia</taxon>
        <taxon>Eubacteriales</taxon>
        <taxon>Peptococcaceae</taxon>
        <taxon>Desulfofarcimen</taxon>
    </lineage>
</organism>
<proteinExistence type="predicted"/>
<sequence length="119" mass="13958">MFYILLASSWLDDFTIQNITGEVVWENGTFGTLNEELDQTNCYEIDSEAGFCFDIDLLAEALEQYGWGRADVYHRTNESGSASVCIDYWHKRNFTWYSFCNNWFSGNYTIYHNKLGSRR</sequence>
<dbReference type="AlphaFoldDB" id="C8W2I5"/>
<dbReference type="KEGG" id="dae:Dtox_2911"/>
<accession>C8W2I5</accession>
<reference evidence="1 2" key="1">
    <citation type="journal article" date="2009" name="Stand. Genomic Sci.">
        <title>Complete genome sequence of Desulfotomaculum acetoxidans type strain (5575).</title>
        <authorList>
            <person name="Spring S."/>
            <person name="Lapidus A."/>
            <person name="Schroder M."/>
            <person name="Gleim D."/>
            <person name="Sims D."/>
            <person name="Meincke L."/>
            <person name="Glavina Del Rio T."/>
            <person name="Tice H."/>
            <person name="Copeland A."/>
            <person name="Cheng J.F."/>
            <person name="Lucas S."/>
            <person name="Chen F."/>
            <person name="Nolan M."/>
            <person name="Bruce D."/>
            <person name="Goodwin L."/>
            <person name="Pitluck S."/>
            <person name="Ivanova N."/>
            <person name="Mavromatis K."/>
            <person name="Mikhailova N."/>
            <person name="Pati A."/>
            <person name="Chen A."/>
            <person name="Palaniappan K."/>
            <person name="Land M."/>
            <person name="Hauser L."/>
            <person name="Chang Y.J."/>
            <person name="Jeffries C.D."/>
            <person name="Chain P."/>
            <person name="Saunders E."/>
            <person name="Brettin T."/>
            <person name="Detter J.C."/>
            <person name="Goker M."/>
            <person name="Bristow J."/>
            <person name="Eisen J.A."/>
            <person name="Markowitz V."/>
            <person name="Hugenholtz P."/>
            <person name="Kyrpides N.C."/>
            <person name="Klenk H.P."/>
            <person name="Han C."/>
        </authorList>
    </citation>
    <scope>NUCLEOTIDE SEQUENCE [LARGE SCALE GENOMIC DNA]</scope>
    <source>
        <strain evidence="2">ATCC 49208 / DSM 771 / VKM B-1644</strain>
    </source>
</reference>
<evidence type="ECO:0000313" key="1">
    <source>
        <dbReference type="EMBL" id="ACV63669.1"/>
    </source>
</evidence>
<gene>
    <name evidence="1" type="ordered locus">Dtox_2911</name>
</gene>
<name>C8W2I5_DESAS</name>